<keyword evidence="3" id="KW-1185">Reference proteome</keyword>
<dbReference type="Gene3D" id="3.40.630.30">
    <property type="match status" value="1"/>
</dbReference>
<dbReference type="EMBL" id="JAHBCL010000006">
    <property type="protein sequence ID" value="MBS7525912.1"/>
    <property type="molecule type" value="Genomic_DNA"/>
</dbReference>
<dbReference type="InterPro" id="IPR000182">
    <property type="entry name" value="GNAT_dom"/>
</dbReference>
<proteinExistence type="predicted"/>
<evidence type="ECO:0000313" key="2">
    <source>
        <dbReference type="EMBL" id="MBS7525912.1"/>
    </source>
</evidence>
<dbReference type="Proteomes" id="UP000746471">
    <property type="component" value="Unassembled WGS sequence"/>
</dbReference>
<evidence type="ECO:0000259" key="1">
    <source>
        <dbReference type="PROSITE" id="PS51186"/>
    </source>
</evidence>
<dbReference type="InterPro" id="IPR016181">
    <property type="entry name" value="Acyl_CoA_acyltransferase"/>
</dbReference>
<gene>
    <name evidence="2" type="ORF">KHM83_04375</name>
</gene>
<reference evidence="2 3" key="1">
    <citation type="submission" date="2021-05" db="EMBL/GenBank/DDBJ databases">
        <title>Fusibacter ferrireducens sp. nov., an anaerobic, sulfur- and Fe-reducing bacterium isolated from the mangrove sediment.</title>
        <authorList>
            <person name="Qiu D."/>
        </authorList>
    </citation>
    <scope>NUCLEOTIDE SEQUENCE [LARGE SCALE GENOMIC DNA]</scope>
    <source>
        <strain evidence="2 3">DSM 12116</strain>
    </source>
</reference>
<accession>A0ABS5PLV7</accession>
<protein>
    <submittedName>
        <fullName evidence="2">GNAT family N-acetyltransferase</fullName>
    </submittedName>
</protein>
<evidence type="ECO:0000313" key="3">
    <source>
        <dbReference type="Proteomes" id="UP000746471"/>
    </source>
</evidence>
<dbReference type="RefSeq" id="WP_213235698.1">
    <property type="nucleotide sequence ID" value="NZ_JAHBCL010000006.1"/>
</dbReference>
<feature type="domain" description="N-acetyltransferase" evidence="1">
    <location>
        <begin position="2"/>
        <end position="177"/>
    </location>
</feature>
<comment type="caution">
    <text evidence="2">The sequence shown here is derived from an EMBL/GenBank/DDBJ whole genome shotgun (WGS) entry which is preliminary data.</text>
</comment>
<dbReference type="PROSITE" id="PS51186">
    <property type="entry name" value="GNAT"/>
    <property type="match status" value="1"/>
</dbReference>
<dbReference type="CDD" id="cd04301">
    <property type="entry name" value="NAT_SF"/>
    <property type="match status" value="1"/>
</dbReference>
<dbReference type="SUPFAM" id="SSF55729">
    <property type="entry name" value="Acyl-CoA N-acyltransferases (Nat)"/>
    <property type="match status" value="1"/>
</dbReference>
<sequence>MLIVRKLRADDIQSAEIFIEDVLKETFEANDIWHMQALLKSEIDSKKALFRSTLALCTDNEKRIVLLAVDGHQIVGSVSITNPNDDITSVKEAECQNIHEVGSLFVAPDRRGCGLGAVLWLAAVMQFQKSGETLLCFDSGYPFAQQTWQKRFGKPQFELIDRWGEGTRHMIWKLSVENALSCITEWLSMKKPYSYQSSLSELHD</sequence>
<dbReference type="Pfam" id="PF00583">
    <property type="entry name" value="Acetyltransf_1"/>
    <property type="match status" value="1"/>
</dbReference>
<name>A0ABS5PLV7_9FIRM</name>
<organism evidence="2 3">
    <name type="scientific">Fusibacter paucivorans</name>
    <dbReference type="NCBI Taxonomy" id="76009"/>
    <lineage>
        <taxon>Bacteria</taxon>
        <taxon>Bacillati</taxon>
        <taxon>Bacillota</taxon>
        <taxon>Clostridia</taxon>
        <taxon>Eubacteriales</taxon>
        <taxon>Eubacteriales Family XII. Incertae Sedis</taxon>
        <taxon>Fusibacter</taxon>
    </lineage>
</organism>